<dbReference type="PANTHER" id="PTHR31760">
    <property type="entry name" value="S-ADENOSYL-L-METHIONINE-DEPENDENT METHYLTRANSFERASES SUPERFAMILY PROTEIN"/>
    <property type="match status" value="1"/>
</dbReference>
<accession>A0ABV1BXZ9</accession>
<comment type="similarity">
    <text evidence="6">Belongs to the methyltransferase superfamily. RNA methyltransferase RsmG family.</text>
</comment>
<dbReference type="Proteomes" id="UP001442364">
    <property type="component" value="Unassembled WGS sequence"/>
</dbReference>
<comment type="function">
    <text evidence="6">Specifically methylates the N7 position of a guanine in 16S rRNA.</text>
</comment>
<dbReference type="Pfam" id="PF02527">
    <property type="entry name" value="GidB"/>
    <property type="match status" value="1"/>
</dbReference>
<dbReference type="GO" id="GO:0032259">
    <property type="term" value="P:methylation"/>
    <property type="evidence" value="ECO:0007669"/>
    <property type="project" value="UniProtKB-KW"/>
</dbReference>
<evidence type="ECO:0000256" key="5">
    <source>
        <dbReference type="ARBA" id="ARBA00022691"/>
    </source>
</evidence>
<feature type="binding site" evidence="6">
    <location>
        <begin position="129"/>
        <end position="130"/>
    </location>
    <ligand>
        <name>S-adenosyl-L-methionine</name>
        <dbReference type="ChEBI" id="CHEBI:59789"/>
    </ligand>
</feature>
<dbReference type="PIRSF" id="PIRSF003078">
    <property type="entry name" value="GidB"/>
    <property type="match status" value="1"/>
</dbReference>
<dbReference type="HAMAP" id="MF_00074">
    <property type="entry name" value="16SrRNA_methyltr_G"/>
    <property type="match status" value="1"/>
</dbReference>
<comment type="caution">
    <text evidence="7">The sequence shown here is derived from an EMBL/GenBank/DDBJ whole genome shotgun (WGS) entry which is preliminary data.</text>
</comment>
<keyword evidence="1 6" id="KW-0963">Cytoplasm</keyword>
<proteinExistence type="inferred from homology"/>
<keyword evidence="4 6" id="KW-0808">Transferase</keyword>
<feature type="binding site" evidence="6">
    <location>
        <position position="148"/>
    </location>
    <ligand>
        <name>S-adenosyl-L-methionine</name>
        <dbReference type="ChEBI" id="CHEBI:59789"/>
    </ligand>
</feature>
<organism evidence="7 8">
    <name type="scientific">[Lactobacillus] rogosae</name>
    <dbReference type="NCBI Taxonomy" id="706562"/>
    <lineage>
        <taxon>Bacteria</taxon>
        <taxon>Bacillati</taxon>
        <taxon>Bacillota</taxon>
        <taxon>Clostridia</taxon>
        <taxon>Lachnospirales</taxon>
        <taxon>Lachnospiraceae</taxon>
        <taxon>Lachnospira</taxon>
    </lineage>
</organism>
<dbReference type="RefSeq" id="WP_349153908.1">
    <property type="nucleotide sequence ID" value="NZ_JBBMER010000011.1"/>
</dbReference>
<protein>
    <recommendedName>
        <fullName evidence="6">Ribosomal RNA small subunit methyltransferase G</fullName>
        <ecNumber evidence="6">2.1.1.-</ecNumber>
    </recommendedName>
    <alternativeName>
        <fullName evidence="6">16S rRNA 7-methylguanosine methyltransferase</fullName>
        <shortName evidence="6">16S rRNA m7G methyltransferase</shortName>
    </alternativeName>
</protein>
<dbReference type="SUPFAM" id="SSF53335">
    <property type="entry name" value="S-adenosyl-L-methionine-dependent methyltransferases"/>
    <property type="match status" value="1"/>
</dbReference>
<feature type="binding site" evidence="6">
    <location>
        <position position="78"/>
    </location>
    <ligand>
        <name>S-adenosyl-L-methionine</name>
        <dbReference type="ChEBI" id="CHEBI:59789"/>
    </ligand>
</feature>
<evidence type="ECO:0000256" key="1">
    <source>
        <dbReference type="ARBA" id="ARBA00022490"/>
    </source>
</evidence>
<reference evidence="7 8" key="1">
    <citation type="submission" date="2024-03" db="EMBL/GenBank/DDBJ databases">
        <title>Human intestinal bacterial collection.</title>
        <authorList>
            <person name="Pauvert C."/>
            <person name="Hitch T.C.A."/>
            <person name="Clavel T."/>
        </authorList>
    </citation>
    <scope>NUCLEOTIDE SEQUENCE [LARGE SCALE GENOMIC DNA]</scope>
    <source>
        <strain evidence="7 8">CLA-AA-H255</strain>
    </source>
</reference>
<dbReference type="NCBIfam" id="TIGR00138">
    <property type="entry name" value="rsmG_gidB"/>
    <property type="match status" value="1"/>
</dbReference>
<dbReference type="EMBL" id="JBBMER010000011">
    <property type="protein sequence ID" value="MEQ2380610.1"/>
    <property type="molecule type" value="Genomic_DNA"/>
</dbReference>
<evidence type="ECO:0000256" key="4">
    <source>
        <dbReference type="ARBA" id="ARBA00022679"/>
    </source>
</evidence>
<dbReference type="CDD" id="cd02440">
    <property type="entry name" value="AdoMet_MTases"/>
    <property type="match status" value="1"/>
</dbReference>
<name>A0ABV1BXZ9_9FIRM</name>
<keyword evidence="3 6" id="KW-0489">Methyltransferase</keyword>
<keyword evidence="2 6" id="KW-0698">rRNA processing</keyword>
<evidence type="ECO:0000256" key="6">
    <source>
        <dbReference type="HAMAP-Rule" id="MF_00074"/>
    </source>
</evidence>
<sequence>MPSAIFKRNLESINVELSDKQLEQLDKYYEILVEWNSFMNLTGITEYEEVMLKHYLDSLVLKLPIDGGNLNIKLIDVGTGAGFPGLPLKIAYPDTEVVLFDSLNKRIKFLDEVIAQLGLKGISTVHGRAEDGGKSKELREQFDVSVSRAVADLSVLAEYNLPFVKVGGYFVAYKSGEIDEELEKSKKAILILGGQIEKVDKFKLPETDIERSLVYIKKVKNTPKKFPRKAGLPAKEPIG</sequence>
<dbReference type="GO" id="GO:0008168">
    <property type="term" value="F:methyltransferase activity"/>
    <property type="evidence" value="ECO:0007669"/>
    <property type="project" value="UniProtKB-KW"/>
</dbReference>
<evidence type="ECO:0000313" key="7">
    <source>
        <dbReference type="EMBL" id="MEQ2380610.1"/>
    </source>
</evidence>
<evidence type="ECO:0000313" key="8">
    <source>
        <dbReference type="Proteomes" id="UP001442364"/>
    </source>
</evidence>
<keyword evidence="8" id="KW-1185">Reference proteome</keyword>
<evidence type="ECO:0000256" key="2">
    <source>
        <dbReference type="ARBA" id="ARBA00022552"/>
    </source>
</evidence>
<dbReference type="Gene3D" id="3.40.50.150">
    <property type="entry name" value="Vaccinia Virus protein VP39"/>
    <property type="match status" value="1"/>
</dbReference>
<gene>
    <name evidence="6 7" type="primary">rsmG</name>
    <name evidence="7" type="ORF">WMO14_12155</name>
</gene>
<dbReference type="InterPro" id="IPR003682">
    <property type="entry name" value="rRNA_ssu_MeTfrase_G"/>
</dbReference>
<keyword evidence="5 6" id="KW-0949">S-adenosyl-L-methionine</keyword>
<evidence type="ECO:0000256" key="3">
    <source>
        <dbReference type="ARBA" id="ARBA00022603"/>
    </source>
</evidence>
<dbReference type="InterPro" id="IPR029063">
    <property type="entry name" value="SAM-dependent_MTases_sf"/>
</dbReference>
<feature type="binding site" evidence="6">
    <location>
        <position position="83"/>
    </location>
    <ligand>
        <name>S-adenosyl-L-methionine</name>
        <dbReference type="ChEBI" id="CHEBI:59789"/>
    </ligand>
</feature>
<dbReference type="EC" id="2.1.1.-" evidence="6"/>
<comment type="caution">
    <text evidence="6">Lacks conserved residue(s) required for the propagation of feature annotation.</text>
</comment>
<dbReference type="PANTHER" id="PTHR31760:SF0">
    <property type="entry name" value="S-ADENOSYL-L-METHIONINE-DEPENDENT METHYLTRANSFERASES SUPERFAMILY PROTEIN"/>
    <property type="match status" value="1"/>
</dbReference>
<comment type="subcellular location">
    <subcellularLocation>
        <location evidence="6">Cytoplasm</location>
    </subcellularLocation>
</comment>